<sequence>MANQDQQGQAALDSFVDMWVTGTTAGRRAPVLRRPGEVGLEYEEVFFPSMDGVPLEGWFIPADSDKLIIHNHFCPAIGTAIPAICRSSVGWVDSR</sequence>
<reference evidence="1 2" key="1">
    <citation type="journal article" date="2019" name="Emerg. Microbes Infect.">
        <title>Comprehensive subspecies identification of 175 nontuberculous mycobacteria species based on 7547 genomic profiles.</title>
        <authorList>
            <person name="Matsumoto Y."/>
            <person name="Kinjo T."/>
            <person name="Motooka D."/>
            <person name="Nabeya D."/>
            <person name="Jung N."/>
            <person name="Uechi K."/>
            <person name="Horii T."/>
            <person name="Iida T."/>
            <person name="Fujita J."/>
            <person name="Nakamura S."/>
        </authorList>
    </citation>
    <scope>NUCLEOTIDE SEQUENCE [LARGE SCALE GENOMIC DNA]</scope>
    <source>
        <strain evidence="1 2">JCM 16367</strain>
    </source>
</reference>
<dbReference type="AlphaFoldDB" id="A0A7I7PDR6"/>
<evidence type="ECO:0000313" key="2">
    <source>
        <dbReference type="Proteomes" id="UP000466894"/>
    </source>
</evidence>
<name>A0A7I7PDR6_9MYCO</name>
<protein>
    <submittedName>
        <fullName evidence="1">Uncharacterized protein</fullName>
    </submittedName>
</protein>
<evidence type="ECO:0000313" key="1">
    <source>
        <dbReference type="EMBL" id="BBY06675.1"/>
    </source>
</evidence>
<dbReference type="EMBL" id="AP022583">
    <property type="protein sequence ID" value="BBY06675.1"/>
    <property type="molecule type" value="Genomic_DNA"/>
</dbReference>
<proteinExistence type="predicted"/>
<organism evidence="1 2">
    <name type="scientific">Mycobacterium noviomagense</name>
    <dbReference type="NCBI Taxonomy" id="459858"/>
    <lineage>
        <taxon>Bacteria</taxon>
        <taxon>Bacillati</taxon>
        <taxon>Actinomycetota</taxon>
        <taxon>Actinomycetes</taxon>
        <taxon>Mycobacteriales</taxon>
        <taxon>Mycobacteriaceae</taxon>
        <taxon>Mycobacterium</taxon>
    </lineage>
</organism>
<accession>A0A7I7PDR6</accession>
<dbReference type="Proteomes" id="UP000466894">
    <property type="component" value="Chromosome"/>
</dbReference>
<gene>
    <name evidence="1" type="ORF">MNVI_19930</name>
</gene>
<dbReference type="KEGG" id="mnv:MNVI_19930"/>